<dbReference type="InterPro" id="IPR036397">
    <property type="entry name" value="RNaseH_sf"/>
</dbReference>
<evidence type="ECO:0000256" key="2">
    <source>
        <dbReference type="ARBA" id="ARBA00022763"/>
    </source>
</evidence>
<dbReference type="InterPro" id="IPR011545">
    <property type="entry name" value="DEAD/DEAH_box_helicase_dom"/>
</dbReference>
<evidence type="ECO:0008006" key="13">
    <source>
        <dbReference type="Google" id="ProtNLM"/>
    </source>
</evidence>
<dbReference type="InterPro" id="IPR001650">
    <property type="entry name" value="Helicase_C-like"/>
</dbReference>
<sequence length="1255" mass="136345">MSGKKTTFGIFLIEELRELTGFAKGHHRRTLTELLQEGEAYEAMDSMQRERHLKRVEHALGSLQWENEQVRSVPLSIRPGHVMRMQQPSASGSQTIAAPLPPHLRAQWRSPAAEGAEGVDSAERQAADVQGRHSHQEAVAAWQPEGIGEAEIAAARVPLSQNGKVLMHDIEARDRGSMVAAAQDAAVENSESIGQGQAVEGPNWSGRQLTYKGIVFDLETTGFLTKKSRIVEIAALELDSQEGMQTLVNIFPHTVPNAEVHGITTEMVHDPSLPKAREVVQQFMDFVDSHCSSEDIVPVLIAHNGRSFDIPFLALEFAREGFQIPAKWHFLDTLLVARRVINKEDISSMRLTDVREHFGIAAPTVEHRAWQDVEVLSEVVGHLLSACKAPSLQHFMDDTAKHMGNGTLVTHSGLVSELLSSRLAGSKKTALAKQSQMLADVQRAADAHVDLTDSLPQFEVRRRIASRLSAAEERMQTAAMPEGFDAHVLLQAPLSSHRKGFTEKQCMDLRKSGLESLGDLLYFFPRSYISYGNILREDAYVHLEGIVRQSSAKTFNRLVFCEMTALVETAAVLPPPERQNDSNSPDFSRAEEDEQWVDRGNGSASTSGRSTAENIVHGQHLVRGKKVVSSPFGYKMVQHFKSAFDPGSPVTILGKVSQQNGHWELDAATAEFLEPTAKKAAAPEGLVPVYSQRAPLKKGDMPKLVAKALTILEAAGSLEDLDILPESVRQEQNLMPWLQAIRGRHQPQSEEEAESARRRLAFEELLVLQLRLLLQRNDIQASALGTEGVCVTELCLMEAAREALPFQLTGGQERALDNVLRDMQGPLPMMCLLQGDVGCGKTAVAFLALLAAAGSGYQAAIMLPTEILASQTHAKLQQLLQSMPEGLQPKLEILTGGTKAKERREIIAGLADGSVDLVVGTHALISDSVEFQNLGFAVVDEQHRFGVEQRAKLAAKASPAPHVMYMTATPIPRTLALVEHGDLALYTINELPPGRSPVATRALADSPASRALVYEAIKEELASGGRAYIICPLVGESTTKALADVKAAEEEHRRLVEGGVLGPGVSHGLLHGRLSAEEKADALAAFAAGRTNVLIATTVVEVGVDVPEASVIVVEGAERFGLAALHQLRGRVGRGSRPSRCFLITQESSPRLAILETSHSGFSIAEADLVHRGPGDFLGKRQSGRDAFSLLRSARLPADKELLDDARRCAAKLIADWQEGSVEPPAALMAAVRRQASLLLDINQVPASLASLDIS</sequence>
<proteinExistence type="predicted"/>
<evidence type="ECO:0000256" key="8">
    <source>
        <dbReference type="SAM" id="MobiDB-lite"/>
    </source>
</evidence>
<dbReference type="Pfam" id="PF00929">
    <property type="entry name" value="RNase_T"/>
    <property type="match status" value="1"/>
</dbReference>
<evidence type="ECO:0000259" key="9">
    <source>
        <dbReference type="PROSITE" id="PS51192"/>
    </source>
</evidence>
<dbReference type="SMART" id="SM00490">
    <property type="entry name" value="HELICc"/>
    <property type="match status" value="1"/>
</dbReference>
<dbReference type="SMART" id="SM00487">
    <property type="entry name" value="DEXDc"/>
    <property type="match status" value="1"/>
</dbReference>
<dbReference type="EMBL" id="JALJOT010000003">
    <property type="protein sequence ID" value="KAK9916557.1"/>
    <property type="molecule type" value="Genomic_DNA"/>
</dbReference>
<dbReference type="Pfam" id="PF00270">
    <property type="entry name" value="DEAD"/>
    <property type="match status" value="1"/>
</dbReference>
<dbReference type="InterPro" id="IPR045562">
    <property type="entry name" value="RecG_dom3_C"/>
</dbReference>
<dbReference type="InterPro" id="IPR013520">
    <property type="entry name" value="Ribonucl_H"/>
</dbReference>
<gene>
    <name evidence="11" type="ORF">WJX75_004140</name>
</gene>
<dbReference type="InterPro" id="IPR012337">
    <property type="entry name" value="RNaseH-like_sf"/>
</dbReference>
<dbReference type="SMART" id="SM00479">
    <property type="entry name" value="EXOIII"/>
    <property type="match status" value="1"/>
</dbReference>
<protein>
    <recommendedName>
        <fullName evidence="13">ATP-dependent DNA helicase RecG</fullName>
    </recommendedName>
</protein>
<keyword evidence="2" id="KW-0227">DNA damage</keyword>
<dbReference type="SUPFAM" id="SSF53098">
    <property type="entry name" value="Ribonuclease H-like"/>
    <property type="match status" value="1"/>
</dbReference>
<evidence type="ECO:0000259" key="10">
    <source>
        <dbReference type="PROSITE" id="PS51194"/>
    </source>
</evidence>
<evidence type="ECO:0000313" key="12">
    <source>
        <dbReference type="Proteomes" id="UP001491310"/>
    </source>
</evidence>
<evidence type="ECO:0000256" key="5">
    <source>
        <dbReference type="ARBA" id="ARBA00022840"/>
    </source>
</evidence>
<dbReference type="InterPro" id="IPR014001">
    <property type="entry name" value="Helicase_ATP-bd"/>
</dbReference>
<reference evidence="11 12" key="1">
    <citation type="journal article" date="2024" name="Nat. Commun.">
        <title>Phylogenomics reveals the evolutionary origins of lichenization in chlorophyte algae.</title>
        <authorList>
            <person name="Puginier C."/>
            <person name="Libourel C."/>
            <person name="Otte J."/>
            <person name="Skaloud P."/>
            <person name="Haon M."/>
            <person name="Grisel S."/>
            <person name="Petersen M."/>
            <person name="Berrin J.G."/>
            <person name="Delaux P.M."/>
            <person name="Dal Grande F."/>
            <person name="Keller J."/>
        </authorList>
    </citation>
    <scope>NUCLEOTIDE SEQUENCE [LARGE SCALE GENOMIC DNA]</scope>
    <source>
        <strain evidence="11 12">SAG 216-7</strain>
    </source>
</reference>
<name>A0ABR2YY45_9CHLO</name>
<evidence type="ECO:0000256" key="3">
    <source>
        <dbReference type="ARBA" id="ARBA00022801"/>
    </source>
</evidence>
<dbReference type="PROSITE" id="PS51194">
    <property type="entry name" value="HELICASE_CTER"/>
    <property type="match status" value="1"/>
</dbReference>
<dbReference type="PROSITE" id="PS51192">
    <property type="entry name" value="HELICASE_ATP_BIND_1"/>
    <property type="match status" value="1"/>
</dbReference>
<dbReference type="CDD" id="cd06127">
    <property type="entry name" value="DEDDh"/>
    <property type="match status" value="1"/>
</dbReference>
<accession>A0ABR2YY45</accession>
<dbReference type="PANTHER" id="PTHR47964">
    <property type="entry name" value="ATP-DEPENDENT DNA HELICASE HOMOLOG RECG, CHLOROPLASTIC"/>
    <property type="match status" value="1"/>
</dbReference>
<evidence type="ECO:0000256" key="1">
    <source>
        <dbReference type="ARBA" id="ARBA00022741"/>
    </source>
</evidence>
<feature type="domain" description="Helicase ATP-binding" evidence="9">
    <location>
        <begin position="822"/>
        <end position="988"/>
    </location>
</feature>
<dbReference type="InterPro" id="IPR027417">
    <property type="entry name" value="P-loop_NTPase"/>
</dbReference>
<evidence type="ECO:0000313" key="11">
    <source>
        <dbReference type="EMBL" id="KAK9916557.1"/>
    </source>
</evidence>
<dbReference type="Pfam" id="PF19833">
    <property type="entry name" value="RecG_dom3_C"/>
    <property type="match status" value="1"/>
</dbReference>
<comment type="caution">
    <text evidence="11">The sequence shown here is derived from an EMBL/GenBank/DDBJ whole genome shotgun (WGS) entry which is preliminary data.</text>
</comment>
<keyword evidence="5" id="KW-0067">ATP-binding</keyword>
<keyword evidence="6" id="KW-0238">DNA-binding</keyword>
<keyword evidence="12" id="KW-1185">Reference proteome</keyword>
<keyword evidence="1" id="KW-0547">Nucleotide-binding</keyword>
<dbReference type="Gene3D" id="3.40.50.300">
    <property type="entry name" value="P-loop containing nucleotide triphosphate hydrolases"/>
    <property type="match status" value="2"/>
</dbReference>
<keyword evidence="3" id="KW-0378">Hydrolase</keyword>
<dbReference type="SUPFAM" id="SSF52540">
    <property type="entry name" value="P-loop containing nucleoside triphosphate hydrolases"/>
    <property type="match status" value="2"/>
</dbReference>
<feature type="region of interest" description="Disordered" evidence="8">
    <location>
        <begin position="572"/>
        <end position="610"/>
    </location>
</feature>
<dbReference type="PANTHER" id="PTHR47964:SF1">
    <property type="entry name" value="ATP-DEPENDENT DNA HELICASE HOMOLOG RECG, CHLOROPLASTIC"/>
    <property type="match status" value="1"/>
</dbReference>
<keyword evidence="7" id="KW-0234">DNA repair</keyword>
<evidence type="ECO:0000256" key="4">
    <source>
        <dbReference type="ARBA" id="ARBA00022806"/>
    </source>
</evidence>
<evidence type="ECO:0000256" key="6">
    <source>
        <dbReference type="ARBA" id="ARBA00023125"/>
    </source>
</evidence>
<dbReference type="Gene3D" id="3.30.420.10">
    <property type="entry name" value="Ribonuclease H-like superfamily/Ribonuclease H"/>
    <property type="match status" value="1"/>
</dbReference>
<dbReference type="Pfam" id="PF00271">
    <property type="entry name" value="Helicase_C"/>
    <property type="match status" value="1"/>
</dbReference>
<organism evidence="11 12">
    <name type="scientific">Coccomyxa subellipsoidea</name>
    <dbReference type="NCBI Taxonomy" id="248742"/>
    <lineage>
        <taxon>Eukaryota</taxon>
        <taxon>Viridiplantae</taxon>
        <taxon>Chlorophyta</taxon>
        <taxon>core chlorophytes</taxon>
        <taxon>Trebouxiophyceae</taxon>
        <taxon>Trebouxiophyceae incertae sedis</taxon>
        <taxon>Coccomyxaceae</taxon>
        <taxon>Coccomyxa</taxon>
    </lineage>
</organism>
<evidence type="ECO:0000256" key="7">
    <source>
        <dbReference type="ARBA" id="ARBA00023204"/>
    </source>
</evidence>
<dbReference type="InterPro" id="IPR047112">
    <property type="entry name" value="RecG/Mfd"/>
</dbReference>
<feature type="region of interest" description="Disordered" evidence="8">
    <location>
        <begin position="109"/>
        <end position="128"/>
    </location>
</feature>
<dbReference type="Proteomes" id="UP001491310">
    <property type="component" value="Unassembled WGS sequence"/>
</dbReference>
<keyword evidence="4" id="KW-0347">Helicase</keyword>
<feature type="domain" description="Helicase C-terminal" evidence="10">
    <location>
        <begin position="1008"/>
        <end position="1170"/>
    </location>
</feature>